<evidence type="ECO:0000313" key="1">
    <source>
        <dbReference type="EMBL" id="SVA86845.1"/>
    </source>
</evidence>
<organism evidence="1">
    <name type="scientific">marine metagenome</name>
    <dbReference type="NCBI Taxonomy" id="408172"/>
    <lineage>
        <taxon>unclassified sequences</taxon>
        <taxon>metagenomes</taxon>
        <taxon>ecological metagenomes</taxon>
    </lineage>
</organism>
<reference evidence="1" key="1">
    <citation type="submission" date="2018-05" db="EMBL/GenBank/DDBJ databases">
        <authorList>
            <person name="Lanie J.A."/>
            <person name="Ng W.-L."/>
            <person name="Kazmierczak K.M."/>
            <person name="Andrzejewski T.M."/>
            <person name="Davidsen T.M."/>
            <person name="Wayne K.J."/>
            <person name="Tettelin H."/>
            <person name="Glass J.I."/>
            <person name="Rusch D."/>
            <person name="Podicherti R."/>
            <person name="Tsui H.-C.T."/>
            <person name="Winkler M.E."/>
        </authorList>
    </citation>
    <scope>NUCLEOTIDE SEQUENCE</scope>
</reference>
<dbReference type="EMBL" id="UINC01020757">
    <property type="protein sequence ID" value="SVA86845.1"/>
    <property type="molecule type" value="Genomic_DNA"/>
</dbReference>
<proteinExistence type="predicted"/>
<name>A0A381ZC09_9ZZZZ</name>
<accession>A0A381ZC09</accession>
<gene>
    <name evidence="1" type="ORF">METZ01_LOCUS139699</name>
</gene>
<dbReference type="AlphaFoldDB" id="A0A381ZC09"/>
<sequence>MALSKMAISNSLFLNVNHTKRAGMMALQTLDGVLHHRGVVEPPLFFNLILATLISHVGIVGGILEEDEVKPNQPAEKYYTGKGEYKSFVGPSSNSVLWPHYIERSLLFVDRNFRSLKNLNIEDVKSAIKFSDISSKSTAKEQTNFCHYVRSAHILAYMTQSQYNQWLVRLYRSLEEANLLDHLGFDHLGKFRENYSQHFWETFYSDLTHLIPLLRETEEGKMLLATLYSRMS</sequence>
<protein>
    <submittedName>
        <fullName evidence="1">Uncharacterized protein</fullName>
    </submittedName>
</protein>